<evidence type="ECO:0000259" key="2">
    <source>
        <dbReference type="Pfam" id="PF13840"/>
    </source>
</evidence>
<comment type="caution">
    <text evidence="4">The sequence shown here is derived from an EMBL/GenBank/DDBJ whole genome shotgun (WGS) entry which is preliminary data.</text>
</comment>
<feature type="region of interest" description="Disordered" evidence="1">
    <location>
        <begin position="158"/>
        <end position="183"/>
    </location>
</feature>
<gene>
    <name evidence="4" type="ORF">EPD65_15665</name>
</gene>
<accession>A0A4R1BV09</accession>
<dbReference type="Pfam" id="PF21631">
    <property type="entry name" value="A9CJY8-like_N"/>
    <property type="match status" value="1"/>
</dbReference>
<evidence type="ECO:0000259" key="3">
    <source>
        <dbReference type="Pfam" id="PF21631"/>
    </source>
</evidence>
<organism evidence="4 5">
    <name type="scientific">Nocardioides jejuensis</name>
    <dbReference type="NCBI Taxonomy" id="2502782"/>
    <lineage>
        <taxon>Bacteria</taxon>
        <taxon>Bacillati</taxon>
        <taxon>Actinomycetota</taxon>
        <taxon>Actinomycetes</taxon>
        <taxon>Propionibacteriales</taxon>
        <taxon>Nocardioidaceae</taxon>
        <taxon>Nocardioides</taxon>
    </lineage>
</organism>
<dbReference type="InterPro" id="IPR045865">
    <property type="entry name" value="ACT-like_dom_sf"/>
</dbReference>
<dbReference type="OrthoDB" id="5615858at2"/>
<sequence length="183" mass="19511">MSTDITNEGPTAEGVLDLDNLTEAVPAWTTHQLTLASYPEKLAIVKLPAGAEVPRWAESSSLFSITATATETSLICAGRSVPTKTLSIKPLIAFRVVSEVEEGAVGILAALLVPLAEAGIAAYTFSTYETDWVMVRVVDAEKASEEWRRRGHTVAAAVPINPHKSSAAAKRQEQAPQKGKNSK</sequence>
<name>A0A4R1BV09_9ACTN</name>
<dbReference type="RefSeq" id="WP_131585784.1">
    <property type="nucleotide sequence ID" value="NZ_SJZJ01000039.1"/>
</dbReference>
<evidence type="ECO:0000313" key="4">
    <source>
        <dbReference type="EMBL" id="TCJ21135.1"/>
    </source>
</evidence>
<dbReference type="SUPFAM" id="SSF55021">
    <property type="entry name" value="ACT-like"/>
    <property type="match status" value="2"/>
</dbReference>
<dbReference type="InterPro" id="IPR049447">
    <property type="entry name" value="A9CJY8-like_N"/>
</dbReference>
<feature type="domain" description="CASTOR ACT" evidence="2">
    <location>
        <begin position="90"/>
        <end position="144"/>
    </location>
</feature>
<evidence type="ECO:0000313" key="5">
    <source>
        <dbReference type="Proteomes" id="UP000295453"/>
    </source>
</evidence>
<dbReference type="AlphaFoldDB" id="A0A4R1BV09"/>
<evidence type="ECO:0000256" key="1">
    <source>
        <dbReference type="SAM" id="MobiDB-lite"/>
    </source>
</evidence>
<proteinExistence type="predicted"/>
<dbReference type="EMBL" id="SJZJ01000039">
    <property type="protein sequence ID" value="TCJ21135.1"/>
    <property type="molecule type" value="Genomic_DNA"/>
</dbReference>
<protein>
    <submittedName>
        <fullName evidence="4">ACT domain-containing protein</fullName>
    </submittedName>
</protein>
<keyword evidence="5" id="KW-1185">Reference proteome</keyword>
<dbReference type="Gene3D" id="3.30.2130.10">
    <property type="entry name" value="VC0802-like"/>
    <property type="match status" value="1"/>
</dbReference>
<reference evidence="4 5" key="1">
    <citation type="submission" date="2019-03" db="EMBL/GenBank/DDBJ databases">
        <authorList>
            <person name="Kim M.K.M."/>
        </authorList>
    </citation>
    <scope>NUCLEOTIDE SEQUENCE [LARGE SCALE GENOMIC DNA]</scope>
    <source>
        <strain evidence="4 5">18JY15-6</strain>
    </source>
</reference>
<dbReference type="Pfam" id="PF13840">
    <property type="entry name" value="ACT_7"/>
    <property type="match status" value="1"/>
</dbReference>
<feature type="domain" description="A9CJY8-like N-terminal" evidence="3">
    <location>
        <begin position="41"/>
        <end position="83"/>
    </location>
</feature>
<dbReference type="Proteomes" id="UP000295453">
    <property type="component" value="Unassembled WGS sequence"/>
</dbReference>
<dbReference type="InterPro" id="IPR027795">
    <property type="entry name" value="CASTOR_ACT_dom"/>
</dbReference>